<evidence type="ECO:0000256" key="1">
    <source>
        <dbReference type="ARBA" id="ARBA00022801"/>
    </source>
</evidence>
<evidence type="ECO:0000259" key="3">
    <source>
        <dbReference type="Pfam" id="PF07859"/>
    </source>
</evidence>
<keyword evidence="2" id="KW-1133">Transmembrane helix</keyword>
<protein>
    <recommendedName>
        <fullName evidence="3">Alpha/beta hydrolase fold-3 domain-containing protein</fullName>
    </recommendedName>
</protein>
<evidence type="ECO:0000313" key="5">
    <source>
        <dbReference type="Proteomes" id="UP000754883"/>
    </source>
</evidence>
<reference evidence="4 5" key="2">
    <citation type="submission" date="2021-10" db="EMBL/GenBank/DDBJ databases">
        <authorList>
            <person name="Piombo E."/>
        </authorList>
    </citation>
    <scope>NUCLEOTIDE SEQUENCE [LARGE SCALE GENOMIC DNA]</scope>
</reference>
<dbReference type="Proteomes" id="UP000754883">
    <property type="component" value="Unassembled WGS sequence"/>
</dbReference>
<feature type="domain" description="Alpha/beta hydrolase fold-3" evidence="3">
    <location>
        <begin position="130"/>
        <end position="343"/>
    </location>
</feature>
<gene>
    <name evidence="4" type="ORF">CBYS24578_00010703</name>
</gene>
<evidence type="ECO:0000313" key="4">
    <source>
        <dbReference type="EMBL" id="CAG9988084.1"/>
    </source>
</evidence>
<keyword evidence="2" id="KW-0812">Transmembrane</keyword>
<dbReference type="AlphaFoldDB" id="A0A9N9UFY6"/>
<comment type="caution">
    <text evidence="4">The sequence shown here is derived from an EMBL/GenBank/DDBJ whole genome shotgun (WGS) entry which is preliminary data.</text>
</comment>
<dbReference type="InterPro" id="IPR029058">
    <property type="entry name" value="AB_hydrolase_fold"/>
</dbReference>
<dbReference type="EMBL" id="CABFNO020001443">
    <property type="protein sequence ID" value="CAG9988084.1"/>
    <property type="molecule type" value="Genomic_DNA"/>
</dbReference>
<accession>A0A9N9UFY6</accession>
<feature type="transmembrane region" description="Helical" evidence="2">
    <location>
        <begin position="20"/>
        <end position="41"/>
    </location>
</feature>
<dbReference type="InterPro" id="IPR013094">
    <property type="entry name" value="AB_hydrolase_3"/>
</dbReference>
<dbReference type="PANTHER" id="PTHR48081:SF8">
    <property type="entry name" value="ALPHA_BETA HYDROLASE FOLD-3 DOMAIN-CONTAINING PROTEIN-RELATED"/>
    <property type="match status" value="1"/>
</dbReference>
<keyword evidence="5" id="KW-1185">Reference proteome</keyword>
<dbReference type="InterPro" id="IPR050300">
    <property type="entry name" value="GDXG_lipolytic_enzyme"/>
</dbReference>
<dbReference type="Gene3D" id="3.40.50.1820">
    <property type="entry name" value="alpha/beta hydrolase"/>
    <property type="match status" value="1"/>
</dbReference>
<proteinExistence type="predicted"/>
<sequence>MAGPQEHPTVSRQPLNALFHLLYAITIIVRLPFWLIVALLARQNPKWSVKQALSRPIAKAIIDLEARIGVTEKISLEPGREGDRFQVIHPHSLDLYKGPLLSSNVSPEAVGVTWFPQAPGKDVNLKTVALYIHGGGFVMHNGRNKECSHACKTLIGNGDTGIDAVVSLQYRLSGYAGQYPFPAAFQDCLTAYLYLINTLGVPAQQVVLCGDSAGGNLIISLLRYIQEFSDLGIPTPKCAALFSPWVSPLDYDMSNNPRDETDYVPSSFLEWGVATYTAGLSDVSSNPYIVPAGHAFATPVPFFVNTGTSEIFLDDVRRWVDEMQAVPGNHIELHLEDSGVHDTFLAGILIGFEKSAQDAIDQMGSFVRKF</sequence>
<evidence type="ECO:0000256" key="2">
    <source>
        <dbReference type="SAM" id="Phobius"/>
    </source>
</evidence>
<dbReference type="OrthoDB" id="2152029at2759"/>
<keyword evidence="2" id="KW-0472">Membrane</keyword>
<reference evidence="5" key="1">
    <citation type="submission" date="2019-06" db="EMBL/GenBank/DDBJ databases">
        <authorList>
            <person name="Broberg M."/>
        </authorList>
    </citation>
    <scope>NUCLEOTIDE SEQUENCE [LARGE SCALE GENOMIC DNA]</scope>
</reference>
<dbReference type="Pfam" id="PF07859">
    <property type="entry name" value="Abhydrolase_3"/>
    <property type="match status" value="1"/>
</dbReference>
<dbReference type="GO" id="GO:0016787">
    <property type="term" value="F:hydrolase activity"/>
    <property type="evidence" value="ECO:0007669"/>
    <property type="project" value="UniProtKB-KW"/>
</dbReference>
<name>A0A9N9UFY6_9HYPO</name>
<organism evidence="4 5">
    <name type="scientific">Clonostachys byssicola</name>
    <dbReference type="NCBI Taxonomy" id="160290"/>
    <lineage>
        <taxon>Eukaryota</taxon>
        <taxon>Fungi</taxon>
        <taxon>Dikarya</taxon>
        <taxon>Ascomycota</taxon>
        <taxon>Pezizomycotina</taxon>
        <taxon>Sordariomycetes</taxon>
        <taxon>Hypocreomycetidae</taxon>
        <taxon>Hypocreales</taxon>
        <taxon>Bionectriaceae</taxon>
        <taxon>Clonostachys</taxon>
    </lineage>
</organism>
<keyword evidence="1" id="KW-0378">Hydrolase</keyword>
<dbReference type="SUPFAM" id="SSF53474">
    <property type="entry name" value="alpha/beta-Hydrolases"/>
    <property type="match status" value="1"/>
</dbReference>
<dbReference type="PANTHER" id="PTHR48081">
    <property type="entry name" value="AB HYDROLASE SUPERFAMILY PROTEIN C4A8.06C"/>
    <property type="match status" value="1"/>
</dbReference>